<evidence type="ECO:0000256" key="3">
    <source>
        <dbReference type="ARBA" id="ARBA00022989"/>
    </source>
</evidence>
<evidence type="ECO:0000256" key="6">
    <source>
        <dbReference type="ARBA" id="ARBA00023180"/>
    </source>
</evidence>
<dbReference type="InterPro" id="IPR021765">
    <property type="entry name" value="UstYa-like"/>
</dbReference>
<keyword evidence="9" id="KW-1185">Reference proteome</keyword>
<keyword evidence="6" id="KW-0325">Glycoprotein</keyword>
<evidence type="ECO:0000256" key="7">
    <source>
        <dbReference type="ARBA" id="ARBA00035112"/>
    </source>
</evidence>
<evidence type="ECO:0000256" key="2">
    <source>
        <dbReference type="ARBA" id="ARBA00022692"/>
    </source>
</evidence>
<comment type="subcellular location">
    <subcellularLocation>
        <location evidence="1">Membrane</location>
        <topology evidence="1">Single-pass membrane protein</topology>
    </subcellularLocation>
</comment>
<dbReference type="Pfam" id="PF11807">
    <property type="entry name" value="UstYa"/>
    <property type="match status" value="1"/>
</dbReference>
<evidence type="ECO:0000313" key="8">
    <source>
        <dbReference type="EMBL" id="KAK0742719.1"/>
    </source>
</evidence>
<name>A0AA40ENT0_9PEZI</name>
<reference evidence="8" key="1">
    <citation type="submission" date="2023-06" db="EMBL/GenBank/DDBJ databases">
        <title>Genome-scale phylogeny and comparative genomics of the fungal order Sordariales.</title>
        <authorList>
            <consortium name="Lawrence Berkeley National Laboratory"/>
            <person name="Hensen N."/>
            <person name="Bonometti L."/>
            <person name="Westerberg I."/>
            <person name="Brannstrom I.O."/>
            <person name="Guillou S."/>
            <person name="Cros-Aarteil S."/>
            <person name="Calhoun S."/>
            <person name="Haridas S."/>
            <person name="Kuo A."/>
            <person name="Mondo S."/>
            <person name="Pangilinan J."/>
            <person name="Riley R."/>
            <person name="LaButti K."/>
            <person name="Andreopoulos B."/>
            <person name="Lipzen A."/>
            <person name="Chen C."/>
            <person name="Yanf M."/>
            <person name="Daum C."/>
            <person name="Ng V."/>
            <person name="Clum A."/>
            <person name="Steindorff A."/>
            <person name="Ohm R."/>
            <person name="Martin F."/>
            <person name="Silar P."/>
            <person name="Natvig D."/>
            <person name="Lalanne C."/>
            <person name="Gautier V."/>
            <person name="Ament-velasquez S.L."/>
            <person name="Kruys A."/>
            <person name="Hutchinson M.I."/>
            <person name="Powell A.J."/>
            <person name="Barry K."/>
            <person name="Miller A.N."/>
            <person name="Grigoriev I.V."/>
            <person name="Debuchy R."/>
            <person name="Gladieux P."/>
            <person name="Thoren M.H."/>
            <person name="Johannesson H."/>
        </authorList>
    </citation>
    <scope>NUCLEOTIDE SEQUENCE</scope>
    <source>
        <strain evidence="8">SMH3187-1</strain>
    </source>
</reference>
<evidence type="ECO:0000256" key="5">
    <source>
        <dbReference type="ARBA" id="ARBA00023136"/>
    </source>
</evidence>
<comment type="caution">
    <text evidence="8">The sequence shown here is derived from an EMBL/GenBank/DDBJ whole genome shotgun (WGS) entry which is preliminary data.</text>
</comment>
<dbReference type="AlphaFoldDB" id="A0AA40ENT0"/>
<evidence type="ECO:0000313" key="9">
    <source>
        <dbReference type="Proteomes" id="UP001172155"/>
    </source>
</evidence>
<organism evidence="8 9">
    <name type="scientific">Schizothecium vesticola</name>
    <dbReference type="NCBI Taxonomy" id="314040"/>
    <lineage>
        <taxon>Eukaryota</taxon>
        <taxon>Fungi</taxon>
        <taxon>Dikarya</taxon>
        <taxon>Ascomycota</taxon>
        <taxon>Pezizomycotina</taxon>
        <taxon>Sordariomycetes</taxon>
        <taxon>Sordariomycetidae</taxon>
        <taxon>Sordariales</taxon>
        <taxon>Schizotheciaceae</taxon>
        <taxon>Schizothecium</taxon>
    </lineage>
</organism>
<proteinExistence type="inferred from homology"/>
<accession>A0AA40ENT0</accession>
<sequence length="143" mass="16389">MVPAPTVANWGAKDDERVKLLHHEWITSAIEWELRTYDNMFGIHRPFRAKPRPGLDEAWGTAVKSYTVRIPKPGWRDASSANAVLAEFQDEKGGVMGTLSFLYNLHYVKPIRQYLLPEYYPETAEMYKATPEQPMPRHIASAT</sequence>
<dbReference type="EMBL" id="JAUKUD010000005">
    <property type="protein sequence ID" value="KAK0742719.1"/>
    <property type="molecule type" value="Genomic_DNA"/>
</dbReference>
<protein>
    <submittedName>
        <fullName evidence="8">Uncharacterized protein</fullName>
    </submittedName>
</protein>
<keyword evidence="3" id="KW-1133">Transmembrane helix</keyword>
<dbReference type="Proteomes" id="UP001172155">
    <property type="component" value="Unassembled WGS sequence"/>
</dbReference>
<keyword evidence="4" id="KW-0843">Virulence</keyword>
<gene>
    <name evidence="8" type="ORF">B0T18DRAFT_168829</name>
</gene>
<evidence type="ECO:0000256" key="4">
    <source>
        <dbReference type="ARBA" id="ARBA00023026"/>
    </source>
</evidence>
<keyword evidence="5" id="KW-0472">Membrane</keyword>
<comment type="similarity">
    <text evidence="7">Belongs to the ustYa family.</text>
</comment>
<dbReference type="GO" id="GO:0016020">
    <property type="term" value="C:membrane"/>
    <property type="evidence" value="ECO:0007669"/>
    <property type="project" value="UniProtKB-SubCell"/>
</dbReference>
<evidence type="ECO:0000256" key="1">
    <source>
        <dbReference type="ARBA" id="ARBA00004167"/>
    </source>
</evidence>
<dbReference type="GO" id="GO:0043386">
    <property type="term" value="P:mycotoxin biosynthetic process"/>
    <property type="evidence" value="ECO:0007669"/>
    <property type="project" value="InterPro"/>
</dbReference>
<keyword evidence="2" id="KW-0812">Transmembrane</keyword>